<dbReference type="GO" id="GO:0005886">
    <property type="term" value="C:plasma membrane"/>
    <property type="evidence" value="ECO:0007669"/>
    <property type="project" value="UniProtKB-SubCell"/>
</dbReference>
<dbReference type="RefSeq" id="WP_285629516.1">
    <property type="nucleotide sequence ID" value="NZ_BSTJ01000009.1"/>
</dbReference>
<dbReference type="InterPro" id="IPR036259">
    <property type="entry name" value="MFS_trans_sf"/>
</dbReference>
<evidence type="ECO:0000259" key="7">
    <source>
        <dbReference type="PROSITE" id="PS50850"/>
    </source>
</evidence>
<feature type="transmembrane region" description="Helical" evidence="6">
    <location>
        <begin position="51"/>
        <end position="72"/>
    </location>
</feature>
<feature type="transmembrane region" description="Helical" evidence="6">
    <location>
        <begin position="243"/>
        <end position="263"/>
    </location>
</feature>
<dbReference type="Gene3D" id="1.20.1250.20">
    <property type="entry name" value="MFS general substrate transporter like domains"/>
    <property type="match status" value="1"/>
</dbReference>
<keyword evidence="5 6" id="KW-0472">Membrane</keyword>
<keyword evidence="2" id="KW-1003">Cell membrane</keyword>
<dbReference type="PANTHER" id="PTHR43124:SF8">
    <property type="entry name" value="INNER MEMBRANE TRANSPORT PROTEIN YDHP"/>
    <property type="match status" value="1"/>
</dbReference>
<evidence type="ECO:0000256" key="5">
    <source>
        <dbReference type="ARBA" id="ARBA00023136"/>
    </source>
</evidence>
<feature type="transmembrane region" description="Helical" evidence="6">
    <location>
        <begin position="329"/>
        <end position="351"/>
    </location>
</feature>
<evidence type="ECO:0000256" key="2">
    <source>
        <dbReference type="ARBA" id="ARBA00022475"/>
    </source>
</evidence>
<dbReference type="PROSITE" id="PS50850">
    <property type="entry name" value="MFS"/>
    <property type="match status" value="1"/>
</dbReference>
<feature type="transmembrane region" description="Helical" evidence="6">
    <location>
        <begin position="297"/>
        <end position="317"/>
    </location>
</feature>
<dbReference type="PANTHER" id="PTHR43124">
    <property type="entry name" value="PURINE EFFLUX PUMP PBUE"/>
    <property type="match status" value="1"/>
</dbReference>
<feature type="transmembrane region" description="Helical" evidence="6">
    <location>
        <begin position="270"/>
        <end position="291"/>
    </location>
</feature>
<protein>
    <submittedName>
        <fullName evidence="8">MFS transporter</fullName>
    </submittedName>
</protein>
<evidence type="ECO:0000256" key="3">
    <source>
        <dbReference type="ARBA" id="ARBA00022692"/>
    </source>
</evidence>
<feature type="transmembrane region" description="Helical" evidence="6">
    <location>
        <begin position="79"/>
        <end position="105"/>
    </location>
</feature>
<dbReference type="InterPro" id="IPR050189">
    <property type="entry name" value="MFS_Efflux_Transporters"/>
</dbReference>
<reference evidence="8" key="1">
    <citation type="submission" date="2023-03" db="EMBL/GenBank/DDBJ databases">
        <title>Actinoallomurus iriomotensis NBRC 103681.</title>
        <authorList>
            <person name="Ichikawa N."/>
            <person name="Sato H."/>
            <person name="Tonouchi N."/>
        </authorList>
    </citation>
    <scope>NUCLEOTIDE SEQUENCE</scope>
    <source>
        <strain evidence="8">NBRC 103681</strain>
    </source>
</reference>
<feature type="transmembrane region" description="Helical" evidence="6">
    <location>
        <begin position="210"/>
        <end position="231"/>
    </location>
</feature>
<keyword evidence="4 6" id="KW-1133">Transmembrane helix</keyword>
<accession>A0A9W6RN27</accession>
<evidence type="ECO:0000313" key="9">
    <source>
        <dbReference type="Proteomes" id="UP001165135"/>
    </source>
</evidence>
<organism evidence="8 9">
    <name type="scientific">Actinoallomurus iriomotensis</name>
    <dbReference type="NCBI Taxonomy" id="478107"/>
    <lineage>
        <taxon>Bacteria</taxon>
        <taxon>Bacillati</taxon>
        <taxon>Actinomycetota</taxon>
        <taxon>Actinomycetes</taxon>
        <taxon>Streptosporangiales</taxon>
        <taxon>Thermomonosporaceae</taxon>
        <taxon>Actinoallomurus</taxon>
    </lineage>
</organism>
<feature type="transmembrane region" description="Helical" evidence="6">
    <location>
        <begin position="168"/>
        <end position="189"/>
    </location>
</feature>
<name>A0A9W6RN27_9ACTN</name>
<keyword evidence="3 6" id="KW-0812">Transmembrane</keyword>
<dbReference type="EMBL" id="BSTJ01000009">
    <property type="protein sequence ID" value="GLY78673.1"/>
    <property type="molecule type" value="Genomic_DNA"/>
</dbReference>
<dbReference type="AlphaFoldDB" id="A0A9W6RN27"/>
<dbReference type="CDD" id="cd17324">
    <property type="entry name" value="MFS_NepI_like"/>
    <property type="match status" value="1"/>
</dbReference>
<dbReference type="Pfam" id="PF07690">
    <property type="entry name" value="MFS_1"/>
    <property type="match status" value="1"/>
</dbReference>
<evidence type="ECO:0000256" key="4">
    <source>
        <dbReference type="ARBA" id="ARBA00022989"/>
    </source>
</evidence>
<proteinExistence type="predicted"/>
<feature type="transmembrane region" description="Helical" evidence="6">
    <location>
        <begin position="111"/>
        <end position="130"/>
    </location>
</feature>
<dbReference type="GO" id="GO:0022857">
    <property type="term" value="F:transmembrane transporter activity"/>
    <property type="evidence" value="ECO:0007669"/>
    <property type="project" value="InterPro"/>
</dbReference>
<feature type="transmembrane region" description="Helical" evidence="6">
    <location>
        <begin position="363"/>
        <end position="383"/>
    </location>
</feature>
<feature type="transmembrane region" description="Helical" evidence="6">
    <location>
        <begin position="137"/>
        <end position="156"/>
    </location>
</feature>
<evidence type="ECO:0000313" key="8">
    <source>
        <dbReference type="EMBL" id="GLY78673.1"/>
    </source>
</evidence>
<evidence type="ECO:0000256" key="1">
    <source>
        <dbReference type="ARBA" id="ARBA00004651"/>
    </source>
</evidence>
<gene>
    <name evidence="8" type="ORF">Airi01_069400</name>
</gene>
<dbReference type="SUPFAM" id="SSF103473">
    <property type="entry name" value="MFS general substrate transporter"/>
    <property type="match status" value="1"/>
</dbReference>
<feature type="domain" description="Major facilitator superfamily (MFS) profile" evidence="7">
    <location>
        <begin position="13"/>
        <end position="386"/>
    </location>
</feature>
<dbReference type="Proteomes" id="UP001165135">
    <property type="component" value="Unassembled WGS sequence"/>
</dbReference>
<sequence length="400" mass="40838">MATNTSAWTRWSALAALTGCVFTVGTAEYVMVGLLPTLSAGLRVPVPTAGLLVSWYALTVAVGGPLVTALTLRLPRKALLLALLVVFAGANAVAAVATGFGMLVAARMVTALTHSTSFAVAIVLAVGMVPPARRGQAIAVVAAGWNLATVLGAPLGTWLGQTYGWRTTFWAIVVLSALMFAAVAALTARPAEEASGPSRAELATLRERRVVTLLGVIVVSQAGLFAFYTYLSPFLGLRGFSPRTVTLLLAVLGAGALVGNFTGGRLADRAPWGSLSATILALAGALAALALAGRLHAMTVVTVLVLGVVMGALIPLLQERALAAAPSAPTLITATSASAFNLGIAGGSWLGGHALDAGLDLAHLPWTGIPAVLAALPLTVYAARAHRSDPRPADHFVRVK</sequence>
<comment type="subcellular location">
    <subcellularLocation>
        <location evidence="1">Cell membrane</location>
        <topology evidence="1">Multi-pass membrane protein</topology>
    </subcellularLocation>
</comment>
<dbReference type="InterPro" id="IPR011701">
    <property type="entry name" value="MFS"/>
</dbReference>
<comment type="caution">
    <text evidence="8">The sequence shown here is derived from an EMBL/GenBank/DDBJ whole genome shotgun (WGS) entry which is preliminary data.</text>
</comment>
<evidence type="ECO:0000256" key="6">
    <source>
        <dbReference type="SAM" id="Phobius"/>
    </source>
</evidence>
<dbReference type="InterPro" id="IPR020846">
    <property type="entry name" value="MFS_dom"/>
</dbReference>